<dbReference type="AlphaFoldDB" id="I4B8S0"/>
<evidence type="ECO:0000259" key="6">
    <source>
        <dbReference type="Pfam" id="PF13193"/>
    </source>
</evidence>
<feature type="domain" description="AMP-binding enzyme C-terminal" evidence="6">
    <location>
        <begin position="433"/>
        <end position="508"/>
    </location>
</feature>
<keyword evidence="2 7" id="KW-0436">Ligase</keyword>
<keyword evidence="3" id="KW-0547">Nucleotide-binding</keyword>
<dbReference type="GO" id="GO:0004321">
    <property type="term" value="F:fatty-acyl-CoA synthase activity"/>
    <property type="evidence" value="ECO:0007669"/>
    <property type="project" value="TreeGrafter"/>
</dbReference>
<dbReference type="InterPro" id="IPR020845">
    <property type="entry name" value="AMP-binding_CS"/>
</dbReference>
<dbReference type="InterPro" id="IPR051087">
    <property type="entry name" value="Mitochondrial_ACSM"/>
</dbReference>
<gene>
    <name evidence="7" type="ordered locus">Turpa_3038</name>
</gene>
<dbReference type="PATRIC" id="fig|869212.3.peg.3063"/>
<evidence type="ECO:0000256" key="4">
    <source>
        <dbReference type="ARBA" id="ARBA00022840"/>
    </source>
</evidence>
<dbReference type="GO" id="GO:0006637">
    <property type="term" value="P:acyl-CoA metabolic process"/>
    <property type="evidence" value="ECO:0007669"/>
    <property type="project" value="TreeGrafter"/>
</dbReference>
<evidence type="ECO:0000313" key="7">
    <source>
        <dbReference type="EMBL" id="AFM13677.1"/>
    </source>
</evidence>
<dbReference type="GO" id="GO:0016405">
    <property type="term" value="F:CoA-ligase activity"/>
    <property type="evidence" value="ECO:0007669"/>
    <property type="project" value="UniProtKB-ARBA"/>
</dbReference>
<dbReference type="Gene3D" id="3.30.300.30">
    <property type="match status" value="1"/>
</dbReference>
<dbReference type="InterPro" id="IPR042099">
    <property type="entry name" value="ANL_N_sf"/>
</dbReference>
<dbReference type="KEGG" id="tpx:Turpa_3038"/>
<dbReference type="InterPro" id="IPR025110">
    <property type="entry name" value="AMP-bd_C"/>
</dbReference>
<dbReference type="PANTHER" id="PTHR43605:SF10">
    <property type="entry name" value="ACYL-COA SYNTHETASE MEDIUM CHAIN FAMILY MEMBER 3"/>
    <property type="match status" value="1"/>
</dbReference>
<dbReference type="HOGENOM" id="CLU_000022_59_10_12"/>
<dbReference type="Pfam" id="PF00501">
    <property type="entry name" value="AMP-binding"/>
    <property type="match status" value="1"/>
</dbReference>
<dbReference type="Proteomes" id="UP000006048">
    <property type="component" value="Chromosome"/>
</dbReference>
<feature type="domain" description="AMP-dependent synthetase/ligase" evidence="5">
    <location>
        <begin position="18"/>
        <end position="383"/>
    </location>
</feature>
<protein>
    <submittedName>
        <fullName evidence="7">AMP-dependent synthetase and ligase</fullName>
    </submittedName>
</protein>
<dbReference type="PANTHER" id="PTHR43605">
    <property type="entry name" value="ACYL-COENZYME A SYNTHETASE"/>
    <property type="match status" value="1"/>
</dbReference>
<name>I4B8S0_TURPD</name>
<dbReference type="Pfam" id="PF13193">
    <property type="entry name" value="AMP-binding_C"/>
    <property type="match status" value="1"/>
</dbReference>
<evidence type="ECO:0000256" key="1">
    <source>
        <dbReference type="ARBA" id="ARBA00006432"/>
    </source>
</evidence>
<comment type="similarity">
    <text evidence="1">Belongs to the ATP-dependent AMP-binding enzyme family.</text>
</comment>
<keyword evidence="8" id="KW-1185">Reference proteome</keyword>
<dbReference type="GO" id="GO:0015645">
    <property type="term" value="F:fatty acid ligase activity"/>
    <property type="evidence" value="ECO:0007669"/>
    <property type="project" value="TreeGrafter"/>
</dbReference>
<evidence type="ECO:0000256" key="2">
    <source>
        <dbReference type="ARBA" id="ARBA00022598"/>
    </source>
</evidence>
<reference evidence="7 8" key="1">
    <citation type="submission" date="2012-06" db="EMBL/GenBank/DDBJ databases">
        <title>The complete chromosome of genome of Turneriella parva DSM 21527.</title>
        <authorList>
            <consortium name="US DOE Joint Genome Institute (JGI-PGF)"/>
            <person name="Lucas S."/>
            <person name="Han J."/>
            <person name="Lapidus A."/>
            <person name="Bruce D."/>
            <person name="Goodwin L."/>
            <person name="Pitluck S."/>
            <person name="Peters L."/>
            <person name="Kyrpides N."/>
            <person name="Mavromatis K."/>
            <person name="Ivanova N."/>
            <person name="Mikhailova N."/>
            <person name="Chertkov O."/>
            <person name="Detter J.C."/>
            <person name="Tapia R."/>
            <person name="Han C."/>
            <person name="Land M."/>
            <person name="Hauser L."/>
            <person name="Markowitz V."/>
            <person name="Cheng J.-F."/>
            <person name="Hugenholtz P."/>
            <person name="Woyke T."/>
            <person name="Wu D."/>
            <person name="Gronow S."/>
            <person name="Wellnitz S."/>
            <person name="Brambilla E."/>
            <person name="Klenk H.-P."/>
            <person name="Eisen J.A."/>
        </authorList>
    </citation>
    <scope>NUCLEOTIDE SEQUENCE [LARGE SCALE GENOMIC DNA]</scope>
    <source>
        <strain evidence="8">ATCC BAA-1111 / DSM 21527 / NCTC 11395 / H</strain>
    </source>
</reference>
<accession>I4B8S0</accession>
<dbReference type="InterPro" id="IPR045851">
    <property type="entry name" value="AMP-bd_C_sf"/>
</dbReference>
<evidence type="ECO:0000256" key="3">
    <source>
        <dbReference type="ARBA" id="ARBA00022741"/>
    </source>
</evidence>
<dbReference type="Gene3D" id="3.40.50.12780">
    <property type="entry name" value="N-terminal domain of ligase-like"/>
    <property type="match status" value="1"/>
</dbReference>
<dbReference type="GO" id="GO:0006633">
    <property type="term" value="P:fatty acid biosynthetic process"/>
    <property type="evidence" value="ECO:0007669"/>
    <property type="project" value="TreeGrafter"/>
</dbReference>
<dbReference type="SUPFAM" id="SSF56801">
    <property type="entry name" value="Acetyl-CoA synthetase-like"/>
    <property type="match status" value="1"/>
</dbReference>
<dbReference type="EMBL" id="CP002959">
    <property type="protein sequence ID" value="AFM13677.1"/>
    <property type="molecule type" value="Genomic_DNA"/>
</dbReference>
<dbReference type="InterPro" id="IPR000873">
    <property type="entry name" value="AMP-dep_synth/lig_dom"/>
</dbReference>
<keyword evidence="4" id="KW-0067">ATP-binding</keyword>
<dbReference type="GO" id="GO:0005524">
    <property type="term" value="F:ATP binding"/>
    <property type="evidence" value="ECO:0007669"/>
    <property type="project" value="UniProtKB-KW"/>
</dbReference>
<dbReference type="PROSITE" id="PS00455">
    <property type="entry name" value="AMP_BINDING"/>
    <property type="match status" value="1"/>
</dbReference>
<sequence length="521" mass="57682">MNHNVPEFLNITQECLARHRATDRQDQVAMIFASGDGAAREYSYAELDDLSARFASSLKDRGILPGSRILLRLPNTVAFPIAFFGAMRAGVIPVPTSPMLTAAEVRYLISNSGAAAVVSEEGLWKSIAGEMPSAELGVLYVSGLKTIQGAVDFEGELRAKTPALEIHNSKAGDPAYLVYTSGTTGYPKGVLHAHRALIGRLPASENWFHFTGDDRILHSGKFNWTYVLGTAMMDPLYHGKTVIVYEGENSPEKWLSLIKEFGCNIFIGVPTIFRQILQKTKAAAADVPSLKHCMCAGEHLTDEVLDGWVSRFGFPIYEGLGMSECSYYISQKKGDDIVKNSAGKIQPGHLVQLLDENLQPVAAGEEGMICINRNDPGLFIEYWRAAEQTAAQFKGDWFLTGDYAIQDAKGYIFFLGRRDEIIKSFGYRVSPFEIERVYRDHPALDDIVAFAEHLGPEKTLISMCVQIKPGATFAEEQLLSWGKERLASYKLPKKVYRLDKFPRSANGKVLRSKIPKELGIV</sequence>
<evidence type="ECO:0000259" key="5">
    <source>
        <dbReference type="Pfam" id="PF00501"/>
    </source>
</evidence>
<evidence type="ECO:0000313" key="8">
    <source>
        <dbReference type="Proteomes" id="UP000006048"/>
    </source>
</evidence>
<dbReference type="STRING" id="869212.Turpa_3038"/>
<proteinExistence type="inferred from homology"/>
<organism evidence="7 8">
    <name type="scientific">Turneriella parva (strain ATCC BAA-1111 / DSM 21527 / NCTC 11395 / H)</name>
    <name type="common">Leptospira parva</name>
    <dbReference type="NCBI Taxonomy" id="869212"/>
    <lineage>
        <taxon>Bacteria</taxon>
        <taxon>Pseudomonadati</taxon>
        <taxon>Spirochaetota</taxon>
        <taxon>Spirochaetia</taxon>
        <taxon>Leptospirales</taxon>
        <taxon>Leptospiraceae</taxon>
        <taxon>Turneriella</taxon>
    </lineage>
</organism>